<evidence type="ECO:0000256" key="3">
    <source>
        <dbReference type="ARBA" id="ARBA00022500"/>
    </source>
</evidence>
<evidence type="ECO:0000256" key="8">
    <source>
        <dbReference type="ARBA" id="ARBA00029447"/>
    </source>
</evidence>
<gene>
    <name evidence="14" type="ORF">KM92DES2_10111</name>
</gene>
<dbReference type="Pfam" id="PF02743">
    <property type="entry name" value="dCache_1"/>
    <property type="match status" value="1"/>
</dbReference>
<dbReference type="PROSITE" id="PS50111">
    <property type="entry name" value="CHEMOTAXIS_TRANSDUC_2"/>
    <property type="match status" value="1"/>
</dbReference>
<evidence type="ECO:0000256" key="7">
    <source>
        <dbReference type="ARBA" id="ARBA00023224"/>
    </source>
</evidence>
<sequence length="734" mass="77923">MSKSVPELYDGCNNSNVSGGYCKQNSTLAKGLVMNRSISLKLMLGIAAIIIIPMGILFALTSRGIATLSEESFAKSAIGELRQVSNVVTAMFDEYKLNVGMLAVDPLMAQLPQMTTSHVTATEPTPSSPDAGDTAGKALDAVFRLYRETHPSYTNVYAGNMEGAFVLNSPVSGKTQPSGYDPRKRPWWGMAVSDPAKSYITSAYKSTDGQPMVSACRAVRDSSGKVTGVAAIDITLGTLTDLIKNVHIGRTGFVILVQDDGVVISDPKNPQHNFQKIDGIGNDALAALFKSGAATGEAVFSGKQYEAVVYNSPELKWKFIGLIEKSELMEPVNAAVWQFATGMLASLIGICIGIWVLAGRLIITPLKTVGVFLKDISAGVYGSLANRRVDEIGVIFESLNSMSATLKSNISEIEAKTVEAQQQADAANAATREAEAARLHAERAKAEGMLEAARQLEHMVQMLHQEVSTLASSSEDIREATLVQRQRIHETATAMEEMNSTVLEVAKNASHAAAQGTDARDKANQGAEVVGRSLEAMRASEQKALELREAMGDLDKQAHGIGAIMTTIEDIADQTNLLALNAAIEAARAGEAGRGFAVVADEVRKLAEKTMHATKEVSDSILSIQRVAGINVQSVEEAVQGLDHASSLAGESGAALGDIVTSTNQSAGQIQSIATAAEQQAATSEEINKSIDEINAIAGQTDERAEASLQATRRLEDLALSLSGLIKELKDQSS</sequence>
<evidence type="ECO:0000256" key="4">
    <source>
        <dbReference type="ARBA" id="ARBA00022692"/>
    </source>
</evidence>
<keyword evidence="3" id="KW-0145">Chemotaxis</keyword>
<organism evidence="14">
    <name type="scientific">uncultured Desulfovibrio sp</name>
    <dbReference type="NCBI Taxonomy" id="167968"/>
    <lineage>
        <taxon>Bacteria</taxon>
        <taxon>Pseudomonadati</taxon>
        <taxon>Thermodesulfobacteriota</taxon>
        <taxon>Desulfovibrionia</taxon>
        <taxon>Desulfovibrionales</taxon>
        <taxon>Desulfovibrionaceae</taxon>
        <taxon>Desulfovibrio</taxon>
        <taxon>environmental samples</taxon>
    </lineage>
</organism>
<comment type="subcellular location">
    <subcellularLocation>
        <location evidence="1">Cell membrane</location>
        <topology evidence="1">Multi-pass membrane protein</topology>
    </subcellularLocation>
</comment>
<dbReference type="PANTHER" id="PTHR32089:SF112">
    <property type="entry name" value="LYSOZYME-LIKE PROTEIN-RELATED"/>
    <property type="match status" value="1"/>
</dbReference>
<dbReference type="GO" id="GO:0007165">
    <property type="term" value="P:signal transduction"/>
    <property type="evidence" value="ECO:0007669"/>
    <property type="project" value="UniProtKB-KW"/>
</dbReference>
<dbReference type="GO" id="GO:0005886">
    <property type="term" value="C:plasma membrane"/>
    <property type="evidence" value="ECO:0007669"/>
    <property type="project" value="UniProtKB-SubCell"/>
</dbReference>
<evidence type="ECO:0000256" key="1">
    <source>
        <dbReference type="ARBA" id="ARBA00004651"/>
    </source>
</evidence>
<dbReference type="SUPFAM" id="SSF58104">
    <property type="entry name" value="Methyl-accepting chemotaxis protein (MCP) signaling domain"/>
    <property type="match status" value="1"/>
</dbReference>
<dbReference type="CDD" id="cd18773">
    <property type="entry name" value="PDC1_HK_sensor"/>
    <property type="match status" value="1"/>
</dbReference>
<dbReference type="InterPro" id="IPR033479">
    <property type="entry name" value="dCache_1"/>
</dbReference>
<feature type="domain" description="HAMP" evidence="13">
    <location>
        <begin position="360"/>
        <end position="411"/>
    </location>
</feature>
<evidence type="ECO:0000256" key="2">
    <source>
        <dbReference type="ARBA" id="ARBA00022475"/>
    </source>
</evidence>
<dbReference type="Gene3D" id="6.10.340.10">
    <property type="match status" value="1"/>
</dbReference>
<proteinExistence type="inferred from homology"/>
<dbReference type="PROSITE" id="PS50885">
    <property type="entry name" value="HAMP"/>
    <property type="match status" value="1"/>
</dbReference>
<dbReference type="CDD" id="cd12912">
    <property type="entry name" value="PDC2_MCP_like"/>
    <property type="match status" value="1"/>
</dbReference>
<keyword evidence="5 11" id="KW-1133">Transmembrane helix</keyword>
<keyword evidence="4 11" id="KW-0812">Transmembrane</keyword>
<keyword evidence="6 11" id="KW-0472">Membrane</keyword>
<keyword evidence="2" id="KW-1003">Cell membrane</keyword>
<feature type="transmembrane region" description="Helical" evidence="11">
    <location>
        <begin position="335"/>
        <end position="358"/>
    </location>
</feature>
<evidence type="ECO:0000313" key="14">
    <source>
        <dbReference type="EMBL" id="SBV91281.1"/>
    </source>
</evidence>
<dbReference type="SMART" id="SM00283">
    <property type="entry name" value="MA"/>
    <property type="match status" value="1"/>
</dbReference>
<dbReference type="EMBL" id="FLUP01000001">
    <property type="protein sequence ID" value="SBV91281.1"/>
    <property type="molecule type" value="Genomic_DNA"/>
</dbReference>
<protein>
    <submittedName>
        <fullName evidence="14">HAMP domain protein</fullName>
    </submittedName>
</protein>
<accession>A0A212IVP8</accession>
<keyword evidence="7 9" id="KW-0807">Transducer</keyword>
<reference evidence="14" key="1">
    <citation type="submission" date="2016-04" db="EMBL/GenBank/DDBJ databases">
        <authorList>
            <person name="Evans L.H."/>
            <person name="Alamgir A."/>
            <person name="Owens N."/>
            <person name="Weber N.D."/>
            <person name="Virtaneva K."/>
            <person name="Barbian K."/>
            <person name="Babar A."/>
            <person name="Rosenke K."/>
        </authorList>
    </citation>
    <scope>NUCLEOTIDE SEQUENCE</scope>
    <source>
        <strain evidence="14">92-2</strain>
    </source>
</reference>
<evidence type="ECO:0000259" key="13">
    <source>
        <dbReference type="PROSITE" id="PS50885"/>
    </source>
</evidence>
<dbReference type="InterPro" id="IPR003660">
    <property type="entry name" value="HAMP_dom"/>
</dbReference>
<dbReference type="Gene3D" id="1.10.287.950">
    <property type="entry name" value="Methyl-accepting chemotaxis protein"/>
    <property type="match status" value="1"/>
</dbReference>
<evidence type="ECO:0000256" key="9">
    <source>
        <dbReference type="PROSITE-ProRule" id="PRU00284"/>
    </source>
</evidence>
<keyword evidence="10" id="KW-0175">Coiled coil</keyword>
<dbReference type="AlphaFoldDB" id="A0A212IVP8"/>
<comment type="similarity">
    <text evidence="8">Belongs to the methyl-accepting chemotaxis (MCP) protein family.</text>
</comment>
<feature type="transmembrane region" description="Helical" evidence="11">
    <location>
        <begin position="42"/>
        <end position="60"/>
    </location>
</feature>
<feature type="domain" description="Methyl-accepting transducer" evidence="12">
    <location>
        <begin position="459"/>
        <end position="695"/>
    </location>
</feature>
<dbReference type="Gene3D" id="3.30.450.20">
    <property type="entry name" value="PAS domain"/>
    <property type="match status" value="1"/>
</dbReference>
<evidence type="ECO:0000256" key="11">
    <source>
        <dbReference type="SAM" id="Phobius"/>
    </source>
</evidence>
<dbReference type="InterPro" id="IPR004089">
    <property type="entry name" value="MCPsignal_dom"/>
</dbReference>
<dbReference type="PANTHER" id="PTHR32089">
    <property type="entry name" value="METHYL-ACCEPTING CHEMOTAXIS PROTEIN MCPB"/>
    <property type="match status" value="1"/>
</dbReference>
<evidence type="ECO:0000256" key="5">
    <source>
        <dbReference type="ARBA" id="ARBA00022989"/>
    </source>
</evidence>
<dbReference type="Pfam" id="PF00015">
    <property type="entry name" value="MCPsignal"/>
    <property type="match status" value="1"/>
</dbReference>
<evidence type="ECO:0000256" key="10">
    <source>
        <dbReference type="SAM" id="Coils"/>
    </source>
</evidence>
<dbReference type="GO" id="GO:0006935">
    <property type="term" value="P:chemotaxis"/>
    <property type="evidence" value="ECO:0007669"/>
    <property type="project" value="UniProtKB-KW"/>
</dbReference>
<feature type="coiled-coil region" evidence="10">
    <location>
        <begin position="410"/>
        <end position="456"/>
    </location>
</feature>
<dbReference type="CDD" id="cd11386">
    <property type="entry name" value="MCP_signal"/>
    <property type="match status" value="1"/>
</dbReference>
<evidence type="ECO:0000259" key="12">
    <source>
        <dbReference type="PROSITE" id="PS50111"/>
    </source>
</evidence>
<evidence type="ECO:0000256" key="6">
    <source>
        <dbReference type="ARBA" id="ARBA00023136"/>
    </source>
</evidence>
<name>A0A212IVP8_9BACT</name>